<feature type="compositionally biased region" description="Pro residues" evidence="1">
    <location>
        <begin position="324"/>
        <end position="351"/>
    </location>
</feature>
<feature type="compositionally biased region" description="Basic and acidic residues" evidence="1">
    <location>
        <begin position="26"/>
        <end position="42"/>
    </location>
</feature>
<sequence length="657" mass="69320">MLFLSNRATVAVCFPQGRTARPPSSRRGEVAVKPGRGLERRPALRSRRPFAAAAGPRVSPRPRRPGRGRAAAPARPARSHAPALRAPPLALRGPAPTPVSPLPSGPAAPPGPEPGPRAPSPLLPRSSPAWEPGPGPPGAEQLGARGSLPREGKGDEPRPGARGEGLPLWGAPSRAGTQRPLTRWLARPRGCVSGSPAAPGRAWQIPTANAEREWASGTGEGERERGPCSRTCQSGRKCIQQTRDRGRTARPPSSRRGEVAVKPGRGLERRPALRSRRPFAAAAGPRVSPRPRRPGRGRAAAPARPARSHAPALRAPPLALRGPAPTPVSPLPSGPAAPPGPEPGPRAPSPLLPRSSPAWEPGPGPPGAEQLGARGSLPREGKGDEPRPGARGEGLPLWGAPSRAGTQRPLTRWLARPRGCVSGSPAAPGRAWQIPTANAEREWASGTGEGERERGPCSRTCQSGRKCIQQTRDRGTHTWAHSCLPAQQAGRDATCLANLIPRSAPKYSISSGCGPSLSLCRSSGAAPRLLFAFCLGLSAAKVSENCEETCFGKSALCWSPTHYAQTRAGELSPGLSSRPIAIPAVTGNRNHFMHFKQKEVLKELLEGLDEECTDQRKIPLTMLAAFSEQLADTNLMSPFISACCCQRERALLFFSVI</sequence>
<feature type="compositionally biased region" description="Low complexity" evidence="1">
    <location>
        <begin position="297"/>
        <end position="323"/>
    </location>
</feature>
<accession>A0A8M1FGN7</accession>
<feature type="compositionally biased region" description="Basic and acidic residues" evidence="1">
    <location>
        <begin position="148"/>
        <end position="161"/>
    </location>
</feature>
<evidence type="ECO:0000313" key="3">
    <source>
        <dbReference type="RefSeq" id="XP_040481440.1"/>
    </source>
</evidence>
<dbReference type="AlphaFoldDB" id="A0A8M1FGN7"/>
<dbReference type="KEGG" id="umr:121101560"/>
<proteinExistence type="predicted"/>
<reference evidence="3" key="1">
    <citation type="submission" date="2025-08" db="UniProtKB">
        <authorList>
            <consortium name="RefSeq"/>
        </authorList>
    </citation>
    <scope>IDENTIFICATION</scope>
    <source>
        <tissue evidence="3">Whole blood</tissue>
    </source>
</reference>
<protein>
    <submittedName>
        <fullName evidence="3">Basic proline-rich protein-like</fullName>
    </submittedName>
</protein>
<dbReference type="RefSeq" id="XP_040481440.1">
    <property type="nucleotide sequence ID" value="XM_040625506.1"/>
</dbReference>
<feature type="region of interest" description="Disordered" evidence="1">
    <location>
        <begin position="17"/>
        <end position="409"/>
    </location>
</feature>
<dbReference type="GeneID" id="121101560"/>
<feature type="compositionally biased region" description="Basic and acidic residues" evidence="1">
    <location>
        <begin position="377"/>
        <end position="390"/>
    </location>
</feature>
<organism evidence="2 3">
    <name type="scientific">Ursus maritimus</name>
    <name type="common">Polar bear</name>
    <name type="synonym">Thalarctos maritimus</name>
    <dbReference type="NCBI Taxonomy" id="29073"/>
    <lineage>
        <taxon>Eukaryota</taxon>
        <taxon>Metazoa</taxon>
        <taxon>Chordata</taxon>
        <taxon>Craniata</taxon>
        <taxon>Vertebrata</taxon>
        <taxon>Euteleostomi</taxon>
        <taxon>Mammalia</taxon>
        <taxon>Eutheria</taxon>
        <taxon>Laurasiatheria</taxon>
        <taxon>Carnivora</taxon>
        <taxon>Caniformia</taxon>
        <taxon>Ursidae</taxon>
        <taxon>Ursus</taxon>
    </lineage>
</organism>
<feature type="compositionally biased region" description="Pro residues" evidence="1">
    <location>
        <begin position="95"/>
        <end position="122"/>
    </location>
</feature>
<dbReference type="OrthoDB" id="10612094at2759"/>
<dbReference type="Proteomes" id="UP000261680">
    <property type="component" value="Unplaced"/>
</dbReference>
<feature type="compositionally biased region" description="Low complexity" evidence="1">
    <location>
        <begin position="68"/>
        <end position="94"/>
    </location>
</feature>
<evidence type="ECO:0000256" key="1">
    <source>
        <dbReference type="SAM" id="MobiDB-lite"/>
    </source>
</evidence>
<gene>
    <name evidence="3" type="primary">LOC121101560</name>
</gene>
<name>A0A8M1FGN7_URSMA</name>
<keyword evidence="2" id="KW-1185">Reference proteome</keyword>
<evidence type="ECO:0000313" key="2">
    <source>
        <dbReference type="Proteomes" id="UP000261680"/>
    </source>
</evidence>
<feature type="compositionally biased region" description="Basic and acidic residues" evidence="1">
    <location>
        <begin position="210"/>
        <end position="227"/>
    </location>
</feature>
<feature type="compositionally biased region" description="Basic and acidic residues" evidence="1">
    <location>
        <begin position="255"/>
        <end position="271"/>
    </location>
</feature>